<protein>
    <submittedName>
        <fullName evidence="1">Uncharacterized protein</fullName>
    </submittedName>
</protein>
<evidence type="ECO:0000313" key="2">
    <source>
        <dbReference type="Proteomes" id="UP000499080"/>
    </source>
</evidence>
<reference evidence="1 2" key="1">
    <citation type="journal article" date="2019" name="Sci. Rep.">
        <title>Orb-weaving spider Araneus ventricosus genome elucidates the spidroin gene catalogue.</title>
        <authorList>
            <person name="Kono N."/>
            <person name="Nakamura H."/>
            <person name="Ohtoshi R."/>
            <person name="Moran D.A.P."/>
            <person name="Shinohara A."/>
            <person name="Yoshida Y."/>
            <person name="Fujiwara M."/>
            <person name="Mori M."/>
            <person name="Tomita M."/>
            <person name="Arakawa K."/>
        </authorList>
    </citation>
    <scope>NUCLEOTIDE SEQUENCE [LARGE SCALE GENOMIC DNA]</scope>
</reference>
<evidence type="ECO:0000313" key="1">
    <source>
        <dbReference type="EMBL" id="GBM38386.1"/>
    </source>
</evidence>
<sequence>MNDAHWNFQHSLLQNPSCQFLFGPPQCRASRENHSLVYRLETSLSRLEMKSSIPVLGREVWDGLVLTVSKVNFGDIRECFANFRTKMGGKNRR</sequence>
<name>A0A4Y2FD45_ARAVE</name>
<dbReference type="Proteomes" id="UP000499080">
    <property type="component" value="Unassembled WGS sequence"/>
</dbReference>
<proteinExistence type="predicted"/>
<dbReference type="EMBL" id="BGPR01000867">
    <property type="protein sequence ID" value="GBM38386.1"/>
    <property type="molecule type" value="Genomic_DNA"/>
</dbReference>
<gene>
    <name evidence="1" type="ORF">AVEN_254295_1</name>
</gene>
<comment type="caution">
    <text evidence="1">The sequence shown here is derived from an EMBL/GenBank/DDBJ whole genome shotgun (WGS) entry which is preliminary data.</text>
</comment>
<accession>A0A4Y2FD45</accession>
<dbReference type="AlphaFoldDB" id="A0A4Y2FD45"/>
<organism evidence="1 2">
    <name type="scientific">Araneus ventricosus</name>
    <name type="common">Orbweaver spider</name>
    <name type="synonym">Epeira ventricosa</name>
    <dbReference type="NCBI Taxonomy" id="182803"/>
    <lineage>
        <taxon>Eukaryota</taxon>
        <taxon>Metazoa</taxon>
        <taxon>Ecdysozoa</taxon>
        <taxon>Arthropoda</taxon>
        <taxon>Chelicerata</taxon>
        <taxon>Arachnida</taxon>
        <taxon>Araneae</taxon>
        <taxon>Araneomorphae</taxon>
        <taxon>Entelegynae</taxon>
        <taxon>Araneoidea</taxon>
        <taxon>Araneidae</taxon>
        <taxon>Araneus</taxon>
    </lineage>
</organism>
<keyword evidence="2" id="KW-1185">Reference proteome</keyword>